<name>A0AC34F144_9BILA</name>
<dbReference type="Proteomes" id="UP000887579">
    <property type="component" value="Unplaced"/>
</dbReference>
<dbReference type="WBParaSite" id="ES5_v2.g10747.t1">
    <property type="protein sequence ID" value="ES5_v2.g10747.t1"/>
    <property type="gene ID" value="ES5_v2.g10747"/>
</dbReference>
<evidence type="ECO:0000313" key="1">
    <source>
        <dbReference type="Proteomes" id="UP000887579"/>
    </source>
</evidence>
<accession>A0AC34F144</accession>
<reference evidence="2" key="1">
    <citation type="submission" date="2022-11" db="UniProtKB">
        <authorList>
            <consortium name="WormBaseParasite"/>
        </authorList>
    </citation>
    <scope>IDENTIFICATION</scope>
</reference>
<protein>
    <submittedName>
        <fullName evidence="2">Protein kinase domain-containing protein</fullName>
    </submittedName>
</protein>
<sequence>MKRPKPEDRGYEKIKTNSGKLEIGPEQYENVKIEQLRIISELGFGACGNVTKRTLNNRMLAVKEMKKTSNEEENKRIYMDLQVITCNDCPFIVKSYGYIITFDHVYICMETMAMCLDKLYKNYIKPQNMCIPEWVLGKVTVSVVEALRYLKNEHEIIHRDVKPSNILIDLNGNIKLCDFGIAGKLIDSIASTTSLGCAAYLSPERMQCSQYDIRADIWSLGITLIELAISEYPYQFNTHFELMCAITGLPAPKLPEHFSPEFRNFVDKSLEKNVEDRPKYKQLGNMIWFQNHKSLDYDVGAWLSDVLEDDDS</sequence>
<evidence type="ECO:0000313" key="2">
    <source>
        <dbReference type="WBParaSite" id="ES5_v2.g10747.t1"/>
    </source>
</evidence>
<proteinExistence type="predicted"/>
<organism evidence="1 2">
    <name type="scientific">Panagrolaimus sp. ES5</name>
    <dbReference type="NCBI Taxonomy" id="591445"/>
    <lineage>
        <taxon>Eukaryota</taxon>
        <taxon>Metazoa</taxon>
        <taxon>Ecdysozoa</taxon>
        <taxon>Nematoda</taxon>
        <taxon>Chromadorea</taxon>
        <taxon>Rhabditida</taxon>
        <taxon>Tylenchina</taxon>
        <taxon>Panagrolaimomorpha</taxon>
        <taxon>Panagrolaimoidea</taxon>
        <taxon>Panagrolaimidae</taxon>
        <taxon>Panagrolaimus</taxon>
    </lineage>
</organism>